<sequence>MIGLEYLFDSVITTVLLGVTSLILFYWYSTKNFDYWKKKGITYEKPVPFFGTTLEYLWKPFHEIEKERYLRLGPIYGHFEGNAPVLSVAEPRLLREIMVKEFSSISNRRFVNLRGGNPVADATLPVLSGEAWRRVRNIVSPTFTTGKIKRMMSIVKDCSKGVVDNFKKFSTKGRPLDVKRMYGAFTMDVIASAAFSTKLDSLNDPENEFVKAAKNAFSTDFSWRVALFQLFPNLMTWLRVAIFPPEPMNFFKRVTLRIIEERKKTGQTRNDFLQLLIDTAKENPQDQKPEEDKNEDTTSTFEVDEKILPPTRNAIAKNLSEDELVAQCVIFFLAGYDTTATALSYASYLLALNPEIQHKLFTELRDAMQETKVILGEPYSNPRNEIPDNVVAETQEYFRLQLGASLTFKFNAMHSSKTAVDCTTGIGLCGLPKNSCSDELWVVGGRSTPQIFHIENDPDRDRWSFDHTSVWSSSKSVVPGVEQLSSGRGPRISSRQLERVADTDLKLADTGITIPKGMIVTISNYALQHDPQFFPNPDVFDPDSKDIKKLLCDHEVTAKPVVVRSQVEELRQARSYAYLPFAGAGAPMESWFTVEERAKRDPYAYLPFGAGPRNCIGMRFALMEIKVCLVYIVANFKLQRCPLTKVPLDFHLGPGLLIPYKGIQLKAEHREDRILLK</sequence>
<dbReference type="Proteomes" id="UP000886998">
    <property type="component" value="Unassembled WGS sequence"/>
</dbReference>
<evidence type="ECO:0000256" key="1">
    <source>
        <dbReference type="ARBA" id="ARBA00001971"/>
    </source>
</evidence>
<dbReference type="OrthoDB" id="6428965at2759"/>
<keyword evidence="9 12" id="KW-0408">Iron</keyword>
<dbReference type="AlphaFoldDB" id="A0A8X6WVT2"/>
<keyword evidence="5 12" id="KW-0349">Heme</keyword>
<dbReference type="GO" id="GO:0016705">
    <property type="term" value="F:oxidoreductase activity, acting on paired donors, with incorporation or reduction of molecular oxygen"/>
    <property type="evidence" value="ECO:0007669"/>
    <property type="project" value="InterPro"/>
</dbReference>
<evidence type="ECO:0000313" key="16">
    <source>
        <dbReference type="EMBL" id="GFY41650.1"/>
    </source>
</evidence>
<dbReference type="InterPro" id="IPR036396">
    <property type="entry name" value="Cyt_P450_sf"/>
</dbReference>
<accession>A0A8X6WVT2</accession>
<evidence type="ECO:0000256" key="11">
    <source>
        <dbReference type="ARBA" id="ARBA00043906"/>
    </source>
</evidence>
<dbReference type="PANTHER" id="PTHR24302:SF15">
    <property type="entry name" value="FATTY-ACID PEROXYGENASE"/>
    <property type="match status" value="1"/>
</dbReference>
<evidence type="ECO:0000256" key="3">
    <source>
        <dbReference type="ARBA" id="ARBA00004406"/>
    </source>
</evidence>
<evidence type="ECO:0000256" key="6">
    <source>
        <dbReference type="ARBA" id="ARBA00022723"/>
    </source>
</evidence>
<keyword evidence="7" id="KW-0492">Microsome</keyword>
<dbReference type="GO" id="GO:0020037">
    <property type="term" value="F:heme binding"/>
    <property type="evidence" value="ECO:0007669"/>
    <property type="project" value="InterPro"/>
</dbReference>
<feature type="region of interest" description="Disordered" evidence="14">
    <location>
        <begin position="280"/>
        <end position="301"/>
    </location>
</feature>
<dbReference type="GO" id="GO:0005789">
    <property type="term" value="C:endoplasmic reticulum membrane"/>
    <property type="evidence" value="ECO:0007669"/>
    <property type="project" value="UniProtKB-SubCell"/>
</dbReference>
<comment type="function">
    <text evidence="11">Cytochromes P450 are a group of heme-thiolate monooxygenases. They oxidize a variety of structurally unrelated compounds, including steroids, fatty acids, and xenobiotics.</text>
</comment>
<protein>
    <submittedName>
        <fullName evidence="16">Cytochrome P450 3A9</fullName>
    </submittedName>
</protein>
<dbReference type="PANTHER" id="PTHR24302">
    <property type="entry name" value="CYTOCHROME P450 FAMILY 3"/>
    <property type="match status" value="1"/>
</dbReference>
<keyword evidence="6 12" id="KW-0479">Metal-binding</keyword>
<comment type="subcellular location">
    <subcellularLocation>
        <location evidence="3">Endoplasmic reticulum membrane</location>
        <topology evidence="3">Peripheral membrane protein</topology>
    </subcellularLocation>
    <subcellularLocation>
        <location evidence="2">Microsome membrane</location>
        <topology evidence="2">Peripheral membrane protein</topology>
    </subcellularLocation>
</comment>
<keyword evidence="15" id="KW-0472">Membrane</keyword>
<feature type="compositionally biased region" description="Basic and acidic residues" evidence="14">
    <location>
        <begin position="280"/>
        <end position="291"/>
    </location>
</feature>
<dbReference type="PROSITE" id="PS00086">
    <property type="entry name" value="CYTOCHROME_P450"/>
    <property type="match status" value="1"/>
</dbReference>
<evidence type="ECO:0000256" key="13">
    <source>
        <dbReference type="RuleBase" id="RU000461"/>
    </source>
</evidence>
<evidence type="ECO:0000256" key="5">
    <source>
        <dbReference type="ARBA" id="ARBA00022617"/>
    </source>
</evidence>
<feature type="transmembrane region" description="Helical" evidence="15">
    <location>
        <begin position="6"/>
        <end position="28"/>
    </location>
</feature>
<keyword evidence="17" id="KW-1185">Reference proteome</keyword>
<keyword evidence="15" id="KW-0812">Transmembrane</keyword>
<evidence type="ECO:0000313" key="17">
    <source>
        <dbReference type="Proteomes" id="UP000886998"/>
    </source>
</evidence>
<dbReference type="GO" id="GO:0008395">
    <property type="term" value="F:steroid hydroxylase activity"/>
    <property type="evidence" value="ECO:0007669"/>
    <property type="project" value="TreeGrafter"/>
</dbReference>
<evidence type="ECO:0000256" key="8">
    <source>
        <dbReference type="ARBA" id="ARBA00023002"/>
    </source>
</evidence>
<dbReference type="InterPro" id="IPR017972">
    <property type="entry name" value="Cyt_P450_CS"/>
</dbReference>
<evidence type="ECO:0000256" key="15">
    <source>
        <dbReference type="SAM" id="Phobius"/>
    </source>
</evidence>
<dbReference type="InterPro" id="IPR002401">
    <property type="entry name" value="Cyt_P450_E_grp-I"/>
</dbReference>
<dbReference type="PRINTS" id="PR00385">
    <property type="entry name" value="P450"/>
</dbReference>
<dbReference type="InterPro" id="IPR001128">
    <property type="entry name" value="Cyt_P450"/>
</dbReference>
<feature type="binding site" description="axial binding residue" evidence="12">
    <location>
        <position position="615"/>
    </location>
    <ligand>
        <name>heme</name>
        <dbReference type="ChEBI" id="CHEBI:30413"/>
    </ligand>
    <ligandPart>
        <name>Fe</name>
        <dbReference type="ChEBI" id="CHEBI:18248"/>
    </ligandPart>
</feature>
<keyword evidence="10 13" id="KW-0503">Monooxygenase</keyword>
<evidence type="ECO:0000256" key="10">
    <source>
        <dbReference type="ARBA" id="ARBA00023033"/>
    </source>
</evidence>
<evidence type="ECO:0000256" key="2">
    <source>
        <dbReference type="ARBA" id="ARBA00004174"/>
    </source>
</evidence>
<proteinExistence type="inferred from homology"/>
<dbReference type="PRINTS" id="PR00463">
    <property type="entry name" value="EP450I"/>
</dbReference>
<comment type="caution">
    <text evidence="16">The sequence shown here is derived from an EMBL/GenBank/DDBJ whole genome shotgun (WGS) entry which is preliminary data.</text>
</comment>
<comment type="cofactor">
    <cofactor evidence="1 12">
        <name>heme</name>
        <dbReference type="ChEBI" id="CHEBI:30413"/>
    </cofactor>
</comment>
<keyword evidence="7" id="KW-0256">Endoplasmic reticulum</keyword>
<dbReference type="SUPFAM" id="SSF48264">
    <property type="entry name" value="Cytochrome P450"/>
    <property type="match status" value="2"/>
</dbReference>
<comment type="similarity">
    <text evidence="4 13">Belongs to the cytochrome P450 family.</text>
</comment>
<reference evidence="16" key="1">
    <citation type="submission" date="2020-08" db="EMBL/GenBank/DDBJ databases">
        <title>Multicomponent nature underlies the extraordinary mechanical properties of spider dragline silk.</title>
        <authorList>
            <person name="Kono N."/>
            <person name="Nakamura H."/>
            <person name="Mori M."/>
            <person name="Yoshida Y."/>
            <person name="Ohtoshi R."/>
            <person name="Malay A.D."/>
            <person name="Moran D.A.P."/>
            <person name="Tomita M."/>
            <person name="Numata K."/>
            <person name="Arakawa K."/>
        </authorList>
    </citation>
    <scope>NUCLEOTIDE SEQUENCE</scope>
</reference>
<organism evidence="16 17">
    <name type="scientific">Trichonephila inaurata madagascariensis</name>
    <dbReference type="NCBI Taxonomy" id="2747483"/>
    <lineage>
        <taxon>Eukaryota</taxon>
        <taxon>Metazoa</taxon>
        <taxon>Ecdysozoa</taxon>
        <taxon>Arthropoda</taxon>
        <taxon>Chelicerata</taxon>
        <taxon>Arachnida</taxon>
        <taxon>Araneae</taxon>
        <taxon>Araneomorphae</taxon>
        <taxon>Entelegynae</taxon>
        <taxon>Araneoidea</taxon>
        <taxon>Nephilidae</taxon>
        <taxon>Trichonephila</taxon>
        <taxon>Trichonephila inaurata</taxon>
    </lineage>
</organism>
<evidence type="ECO:0000256" key="9">
    <source>
        <dbReference type="ARBA" id="ARBA00023004"/>
    </source>
</evidence>
<evidence type="ECO:0000256" key="12">
    <source>
        <dbReference type="PIRSR" id="PIRSR602401-1"/>
    </source>
</evidence>
<dbReference type="FunFam" id="1.10.630.10:FF:000182">
    <property type="entry name" value="Cytochrome P450 3A4"/>
    <property type="match status" value="1"/>
</dbReference>
<keyword evidence="8 13" id="KW-0560">Oxidoreductase</keyword>
<name>A0A8X6WVT2_9ARAC</name>
<gene>
    <name evidence="16" type="primary">Cyp3a9</name>
    <name evidence="16" type="ORF">TNIN_272142</name>
</gene>
<dbReference type="Pfam" id="PF00067">
    <property type="entry name" value="p450"/>
    <property type="match status" value="3"/>
</dbReference>
<keyword evidence="15" id="KW-1133">Transmembrane helix</keyword>
<dbReference type="Gene3D" id="1.10.630.10">
    <property type="entry name" value="Cytochrome P450"/>
    <property type="match status" value="2"/>
</dbReference>
<dbReference type="EMBL" id="BMAV01002613">
    <property type="protein sequence ID" value="GFY41650.1"/>
    <property type="molecule type" value="Genomic_DNA"/>
</dbReference>
<evidence type="ECO:0000256" key="7">
    <source>
        <dbReference type="ARBA" id="ARBA00022848"/>
    </source>
</evidence>
<evidence type="ECO:0000256" key="4">
    <source>
        <dbReference type="ARBA" id="ARBA00010617"/>
    </source>
</evidence>
<dbReference type="GO" id="GO:0005506">
    <property type="term" value="F:iron ion binding"/>
    <property type="evidence" value="ECO:0007669"/>
    <property type="project" value="InterPro"/>
</dbReference>
<evidence type="ECO:0000256" key="14">
    <source>
        <dbReference type="SAM" id="MobiDB-lite"/>
    </source>
</evidence>
<dbReference type="InterPro" id="IPR050705">
    <property type="entry name" value="Cytochrome_P450_3A"/>
</dbReference>